<organism evidence="2 3">
    <name type="scientific">Desulfomicrobium norvegicum (strain DSM 1741 / NCIMB 8310)</name>
    <name type="common">Desulfovibrio baculatus (strain Norway 4)</name>
    <name type="synonym">Desulfovibrio desulfuricans (strain Norway 4)</name>
    <dbReference type="NCBI Taxonomy" id="52561"/>
    <lineage>
        <taxon>Bacteria</taxon>
        <taxon>Pseudomonadati</taxon>
        <taxon>Thermodesulfobacteriota</taxon>
        <taxon>Desulfovibrionia</taxon>
        <taxon>Desulfovibrionales</taxon>
        <taxon>Desulfomicrobiaceae</taxon>
        <taxon>Desulfomicrobium</taxon>
    </lineage>
</organism>
<dbReference type="Gene3D" id="3.40.630.30">
    <property type="match status" value="1"/>
</dbReference>
<dbReference type="SUPFAM" id="SSF55729">
    <property type="entry name" value="Acyl-CoA N-acyltransferases (Nat)"/>
    <property type="match status" value="1"/>
</dbReference>
<dbReference type="AlphaFoldDB" id="A0A8G2C439"/>
<evidence type="ECO:0000259" key="1">
    <source>
        <dbReference type="PROSITE" id="PS51186"/>
    </source>
</evidence>
<keyword evidence="3" id="KW-1185">Reference proteome</keyword>
<dbReference type="PROSITE" id="PS51186">
    <property type="entry name" value="GNAT"/>
    <property type="match status" value="1"/>
</dbReference>
<accession>A0A8G2C439</accession>
<evidence type="ECO:0000313" key="2">
    <source>
        <dbReference type="EMBL" id="SFL90835.1"/>
    </source>
</evidence>
<feature type="domain" description="N-acetyltransferase" evidence="1">
    <location>
        <begin position="10"/>
        <end position="166"/>
    </location>
</feature>
<dbReference type="GO" id="GO:0016747">
    <property type="term" value="F:acyltransferase activity, transferring groups other than amino-acyl groups"/>
    <property type="evidence" value="ECO:0007669"/>
    <property type="project" value="InterPro"/>
</dbReference>
<dbReference type="Proteomes" id="UP000199581">
    <property type="component" value="Unassembled WGS sequence"/>
</dbReference>
<dbReference type="Pfam" id="PF00583">
    <property type="entry name" value="Acetyltransf_1"/>
    <property type="match status" value="1"/>
</dbReference>
<comment type="caution">
    <text evidence="2">The sequence shown here is derived from an EMBL/GenBank/DDBJ whole genome shotgun (WGS) entry which is preliminary data.</text>
</comment>
<dbReference type="InterPro" id="IPR016181">
    <property type="entry name" value="Acyl_CoA_acyltransferase"/>
</dbReference>
<evidence type="ECO:0000313" key="3">
    <source>
        <dbReference type="Proteomes" id="UP000199581"/>
    </source>
</evidence>
<reference evidence="2 3" key="1">
    <citation type="submission" date="2016-10" db="EMBL/GenBank/DDBJ databases">
        <authorList>
            <person name="Varghese N."/>
            <person name="Submissions S."/>
        </authorList>
    </citation>
    <scope>NUCLEOTIDE SEQUENCE [LARGE SCALE GENOMIC DNA]</scope>
    <source>
        <strain evidence="2 3">DSM 1741</strain>
    </source>
</reference>
<proteinExistence type="predicted"/>
<dbReference type="OrthoDB" id="9786032at2"/>
<dbReference type="EMBL" id="FOTO01000009">
    <property type="protein sequence ID" value="SFL90835.1"/>
    <property type="molecule type" value="Genomic_DNA"/>
</dbReference>
<sequence length="175" mass="20444">MKNDVNQSNVILRIADESELEKFKTDLQEAFRISAEKEFGHTLDEPIPSDSDIEESFKSAGAIVYQVISNDNIVGGAVVSIDEATQHNKLLLYFILSSFHNRGIGYKAWKAIEEKHPKTKVWETVTPYFEKKNIHFYVNKCKFKIVDFFNKYHTDPNHKLDNDYDEEIFKFEKQM</sequence>
<name>A0A8G2C439_DESNO</name>
<dbReference type="RefSeq" id="WP_092192983.1">
    <property type="nucleotide sequence ID" value="NZ_FOTO01000009.1"/>
</dbReference>
<dbReference type="InterPro" id="IPR000182">
    <property type="entry name" value="GNAT_dom"/>
</dbReference>
<gene>
    <name evidence="2" type="ORF">SAMN05421830_1093</name>
</gene>
<keyword evidence="2" id="KW-0808">Transferase</keyword>
<protein>
    <submittedName>
        <fullName evidence="2">Acetyltransferase (GNAT) family protein</fullName>
    </submittedName>
</protein>